<gene>
    <name evidence="1" type="ORF">DPMN_104049</name>
</gene>
<evidence type="ECO:0000313" key="1">
    <source>
        <dbReference type="EMBL" id="KAH3830796.1"/>
    </source>
</evidence>
<dbReference type="EMBL" id="JAIWYP010000004">
    <property type="protein sequence ID" value="KAH3830796.1"/>
    <property type="molecule type" value="Genomic_DNA"/>
</dbReference>
<evidence type="ECO:0000313" key="2">
    <source>
        <dbReference type="Proteomes" id="UP000828390"/>
    </source>
</evidence>
<comment type="caution">
    <text evidence="1">The sequence shown here is derived from an EMBL/GenBank/DDBJ whole genome shotgun (WGS) entry which is preliminary data.</text>
</comment>
<accession>A0A9D4K0S6</accession>
<sequence length="85" mass="9445">MTSYTDPELRGPEGLHVTPAGQVLICGSWSCTILQLDCEGRTKLVILAARERDVVKNPLSVWYSGITSSIIVWQAENNILVFRVK</sequence>
<dbReference type="InterPro" id="IPR011041">
    <property type="entry name" value="Quinoprot_gluc/sorb_DH_b-prop"/>
</dbReference>
<proteinExistence type="predicted"/>
<reference evidence="1" key="1">
    <citation type="journal article" date="2019" name="bioRxiv">
        <title>The Genome of the Zebra Mussel, Dreissena polymorpha: A Resource for Invasive Species Research.</title>
        <authorList>
            <person name="McCartney M.A."/>
            <person name="Auch B."/>
            <person name="Kono T."/>
            <person name="Mallez S."/>
            <person name="Zhang Y."/>
            <person name="Obille A."/>
            <person name="Becker A."/>
            <person name="Abrahante J.E."/>
            <person name="Garbe J."/>
            <person name="Badalamenti J.P."/>
            <person name="Herman A."/>
            <person name="Mangelson H."/>
            <person name="Liachko I."/>
            <person name="Sullivan S."/>
            <person name="Sone E.D."/>
            <person name="Koren S."/>
            <person name="Silverstein K.A.T."/>
            <person name="Beckman K.B."/>
            <person name="Gohl D.M."/>
        </authorList>
    </citation>
    <scope>NUCLEOTIDE SEQUENCE</scope>
    <source>
        <strain evidence="1">Duluth1</strain>
        <tissue evidence="1">Whole animal</tissue>
    </source>
</reference>
<dbReference type="AlphaFoldDB" id="A0A9D4K0S6"/>
<dbReference type="SUPFAM" id="SSF50952">
    <property type="entry name" value="Soluble quinoprotein glucose dehydrogenase"/>
    <property type="match status" value="1"/>
</dbReference>
<keyword evidence="2" id="KW-1185">Reference proteome</keyword>
<name>A0A9D4K0S6_DREPO</name>
<reference evidence="1" key="2">
    <citation type="submission" date="2020-11" db="EMBL/GenBank/DDBJ databases">
        <authorList>
            <person name="McCartney M.A."/>
            <person name="Auch B."/>
            <person name="Kono T."/>
            <person name="Mallez S."/>
            <person name="Becker A."/>
            <person name="Gohl D.M."/>
            <person name="Silverstein K.A.T."/>
            <person name="Koren S."/>
            <person name="Bechman K.B."/>
            <person name="Herman A."/>
            <person name="Abrahante J.E."/>
            <person name="Garbe J."/>
        </authorList>
    </citation>
    <scope>NUCLEOTIDE SEQUENCE</scope>
    <source>
        <strain evidence="1">Duluth1</strain>
        <tissue evidence="1">Whole animal</tissue>
    </source>
</reference>
<protein>
    <submittedName>
        <fullName evidence="1">Uncharacterized protein</fullName>
    </submittedName>
</protein>
<organism evidence="1 2">
    <name type="scientific">Dreissena polymorpha</name>
    <name type="common">Zebra mussel</name>
    <name type="synonym">Mytilus polymorpha</name>
    <dbReference type="NCBI Taxonomy" id="45954"/>
    <lineage>
        <taxon>Eukaryota</taxon>
        <taxon>Metazoa</taxon>
        <taxon>Spiralia</taxon>
        <taxon>Lophotrochozoa</taxon>
        <taxon>Mollusca</taxon>
        <taxon>Bivalvia</taxon>
        <taxon>Autobranchia</taxon>
        <taxon>Heteroconchia</taxon>
        <taxon>Euheterodonta</taxon>
        <taxon>Imparidentia</taxon>
        <taxon>Neoheterodontei</taxon>
        <taxon>Myida</taxon>
        <taxon>Dreissenoidea</taxon>
        <taxon>Dreissenidae</taxon>
        <taxon>Dreissena</taxon>
    </lineage>
</organism>
<dbReference type="Proteomes" id="UP000828390">
    <property type="component" value="Unassembled WGS sequence"/>
</dbReference>